<dbReference type="InterPro" id="IPR012337">
    <property type="entry name" value="RNaseH-like_sf"/>
</dbReference>
<sequence>MRHTLSRSYAAPGSGTLEAMKSDPYIALTVQATGIHPASARLISIDALTFDESGKVHRAEHFVINPETDPGPKHVHGLSPEEIAAAPTFDKVLKRLGSLIDGRTLVVHNAPRTWGLIRSEAKRVMSAAAHRNRRRRRQAPQRVGHVPTPLKIIDTLASARRQGIRLADTRIGGVAHALGVPSPSPVATVERAARPAADVARERSDILLAIFLALKSGKLASYLPEDLVPDRFGLQRSAIRVQAAKARRYHNPGRFEDVLKQGMEVVVAPEIEVDPDKIIQACRDLKLNYSEKLTRETSLVVCNQRDELRGKAMHAQRKGIPLVRDVDFLAAAGRLN</sequence>
<evidence type="ECO:0000313" key="3">
    <source>
        <dbReference type="Proteomes" id="UP000199065"/>
    </source>
</evidence>
<dbReference type="Proteomes" id="UP000199065">
    <property type="component" value="Unassembled WGS sequence"/>
</dbReference>
<dbReference type="CDD" id="cd06127">
    <property type="entry name" value="DEDDh"/>
    <property type="match status" value="1"/>
</dbReference>
<dbReference type="Gene3D" id="3.30.420.10">
    <property type="entry name" value="Ribonuclease H-like superfamily/Ribonuclease H"/>
    <property type="match status" value="1"/>
</dbReference>
<organism evidence="2 3">
    <name type="scientific">Corynebacterium spheniscorum</name>
    <dbReference type="NCBI Taxonomy" id="185761"/>
    <lineage>
        <taxon>Bacteria</taxon>
        <taxon>Bacillati</taxon>
        <taxon>Actinomycetota</taxon>
        <taxon>Actinomycetes</taxon>
        <taxon>Mycobacteriales</taxon>
        <taxon>Corynebacteriaceae</taxon>
        <taxon>Corynebacterium</taxon>
    </lineage>
</organism>
<keyword evidence="3" id="KW-1185">Reference proteome</keyword>
<accession>A0A1I2V960</accession>
<feature type="domain" description="Exonuclease" evidence="1">
    <location>
        <begin position="24"/>
        <end position="220"/>
    </location>
</feature>
<gene>
    <name evidence="2" type="ORF">SAMN05660282_02169</name>
</gene>
<reference evidence="2 3" key="1">
    <citation type="submission" date="2016-10" db="EMBL/GenBank/DDBJ databases">
        <authorList>
            <person name="de Groot N.N."/>
        </authorList>
    </citation>
    <scope>NUCLEOTIDE SEQUENCE [LARGE SCALE GENOMIC DNA]</scope>
    <source>
        <strain>J11</strain>
        <strain evidence="3">PG 39</strain>
    </source>
</reference>
<name>A0A1I2V960_9CORY</name>
<dbReference type="SMART" id="SM00479">
    <property type="entry name" value="EXOIII"/>
    <property type="match status" value="1"/>
</dbReference>
<dbReference type="EMBL" id="FOPJ01000019">
    <property type="protein sequence ID" value="SFG85573.1"/>
    <property type="molecule type" value="Genomic_DNA"/>
</dbReference>
<evidence type="ECO:0000259" key="1">
    <source>
        <dbReference type="SMART" id="SM00479"/>
    </source>
</evidence>
<dbReference type="GO" id="GO:0003676">
    <property type="term" value="F:nucleic acid binding"/>
    <property type="evidence" value="ECO:0007669"/>
    <property type="project" value="InterPro"/>
</dbReference>
<proteinExistence type="predicted"/>
<dbReference type="STRING" id="185761.SAMN05660282_02169"/>
<evidence type="ECO:0000313" key="2">
    <source>
        <dbReference type="EMBL" id="SFG85573.1"/>
    </source>
</evidence>
<dbReference type="AlphaFoldDB" id="A0A1I2V960"/>
<dbReference type="InterPro" id="IPR013520">
    <property type="entry name" value="Ribonucl_H"/>
</dbReference>
<protein>
    <submittedName>
        <fullName evidence="2">DNA polymerase-3 subunit epsilon</fullName>
    </submittedName>
</protein>
<dbReference type="InterPro" id="IPR036397">
    <property type="entry name" value="RNaseH_sf"/>
</dbReference>
<dbReference type="Pfam" id="PF00929">
    <property type="entry name" value="RNase_T"/>
    <property type="match status" value="1"/>
</dbReference>
<dbReference type="GO" id="GO:0004527">
    <property type="term" value="F:exonuclease activity"/>
    <property type="evidence" value="ECO:0007669"/>
    <property type="project" value="UniProtKB-ARBA"/>
</dbReference>
<dbReference type="SUPFAM" id="SSF53098">
    <property type="entry name" value="Ribonuclease H-like"/>
    <property type="match status" value="1"/>
</dbReference>